<name>A0A9W7HDP0_HIBTR</name>
<protein>
    <submittedName>
        <fullName evidence="2">Atypical CYS HIS rich thioredoxin 4</fullName>
    </submittedName>
</protein>
<feature type="region of interest" description="Disordered" evidence="1">
    <location>
        <begin position="64"/>
        <end position="92"/>
    </location>
</feature>
<gene>
    <name evidence="2" type="ORF">HRI_001195900</name>
</gene>
<dbReference type="EMBL" id="BSYR01000011">
    <property type="protein sequence ID" value="GMI75266.1"/>
    <property type="molecule type" value="Genomic_DNA"/>
</dbReference>
<evidence type="ECO:0000313" key="3">
    <source>
        <dbReference type="Proteomes" id="UP001165190"/>
    </source>
</evidence>
<organism evidence="2 3">
    <name type="scientific">Hibiscus trionum</name>
    <name type="common">Flower of an hour</name>
    <dbReference type="NCBI Taxonomy" id="183268"/>
    <lineage>
        <taxon>Eukaryota</taxon>
        <taxon>Viridiplantae</taxon>
        <taxon>Streptophyta</taxon>
        <taxon>Embryophyta</taxon>
        <taxon>Tracheophyta</taxon>
        <taxon>Spermatophyta</taxon>
        <taxon>Magnoliopsida</taxon>
        <taxon>eudicotyledons</taxon>
        <taxon>Gunneridae</taxon>
        <taxon>Pentapetalae</taxon>
        <taxon>rosids</taxon>
        <taxon>malvids</taxon>
        <taxon>Malvales</taxon>
        <taxon>Malvaceae</taxon>
        <taxon>Malvoideae</taxon>
        <taxon>Hibiscus</taxon>
    </lineage>
</organism>
<accession>A0A9W7HDP0</accession>
<dbReference type="AlphaFoldDB" id="A0A9W7HDP0"/>
<keyword evidence="3" id="KW-1185">Reference proteome</keyword>
<reference evidence="2" key="1">
    <citation type="submission" date="2023-05" db="EMBL/GenBank/DDBJ databases">
        <title>Genome and transcriptome analyses reveal genes involved in the formation of fine ridges on petal epidermal cells in Hibiscus trionum.</title>
        <authorList>
            <person name="Koshimizu S."/>
            <person name="Masuda S."/>
            <person name="Ishii T."/>
            <person name="Shirasu K."/>
            <person name="Hoshino A."/>
            <person name="Arita M."/>
        </authorList>
    </citation>
    <scope>NUCLEOTIDE SEQUENCE</scope>
    <source>
        <strain evidence="2">Hamamatsu line</strain>
    </source>
</reference>
<dbReference type="OrthoDB" id="1746382at2759"/>
<sequence>MMILQIKKFKNALAKHKSDRCSLAPTKGLDEKKFLALASNKDFSFNYTPNPVQPAPLPTAEEIPASKEKLPTTSFEPKESEKKTLVGVGDKM</sequence>
<evidence type="ECO:0000256" key="1">
    <source>
        <dbReference type="SAM" id="MobiDB-lite"/>
    </source>
</evidence>
<proteinExistence type="predicted"/>
<comment type="caution">
    <text evidence="2">The sequence shown here is derived from an EMBL/GenBank/DDBJ whole genome shotgun (WGS) entry which is preliminary data.</text>
</comment>
<evidence type="ECO:0000313" key="2">
    <source>
        <dbReference type="EMBL" id="GMI75266.1"/>
    </source>
</evidence>
<dbReference type="Proteomes" id="UP001165190">
    <property type="component" value="Unassembled WGS sequence"/>
</dbReference>